<evidence type="ECO:0000313" key="2">
    <source>
        <dbReference type="Proteomes" id="UP000018721"/>
    </source>
</evidence>
<reference evidence="1 2" key="1">
    <citation type="submission" date="2013-11" db="EMBL/GenBank/DDBJ databases">
        <title>The Genome Sequence of Phytophthora parasitica P1569.</title>
        <authorList>
            <consortium name="The Broad Institute Genomics Platform"/>
            <person name="Russ C."/>
            <person name="Tyler B."/>
            <person name="Panabieres F."/>
            <person name="Shan W."/>
            <person name="Tripathy S."/>
            <person name="Grunwald N."/>
            <person name="Machado M."/>
            <person name="Johnson C.S."/>
            <person name="Arredondo F."/>
            <person name="Hong C."/>
            <person name="Coffey M."/>
            <person name="Young S.K."/>
            <person name="Zeng Q."/>
            <person name="Gargeya S."/>
            <person name="Fitzgerald M."/>
            <person name="Abouelleil A."/>
            <person name="Alvarado L."/>
            <person name="Chapman S.B."/>
            <person name="Gainer-Dewar J."/>
            <person name="Goldberg J."/>
            <person name="Griggs A."/>
            <person name="Gujja S."/>
            <person name="Hansen M."/>
            <person name="Howarth C."/>
            <person name="Imamovic A."/>
            <person name="Ireland A."/>
            <person name="Larimer J."/>
            <person name="McCowan C."/>
            <person name="Murphy C."/>
            <person name="Pearson M."/>
            <person name="Poon T.W."/>
            <person name="Priest M."/>
            <person name="Roberts A."/>
            <person name="Saif S."/>
            <person name="Shea T."/>
            <person name="Sykes S."/>
            <person name="Wortman J."/>
            <person name="Nusbaum C."/>
            <person name="Birren B."/>
        </authorList>
    </citation>
    <scope>NUCLEOTIDE SEQUENCE [LARGE SCALE GENOMIC DNA]</scope>
    <source>
        <strain evidence="1 2">P1569</strain>
    </source>
</reference>
<dbReference type="HOGENOM" id="CLU_3321179_0_0_1"/>
<dbReference type="AlphaFoldDB" id="V9E155"/>
<accession>V9E155</accession>
<proteinExistence type="predicted"/>
<dbReference type="EMBL" id="ANIZ01003555">
    <property type="protein sequence ID" value="ETI32845.1"/>
    <property type="molecule type" value="Genomic_DNA"/>
</dbReference>
<evidence type="ECO:0000313" key="1">
    <source>
        <dbReference type="EMBL" id="ETI32845.1"/>
    </source>
</evidence>
<protein>
    <submittedName>
        <fullName evidence="1">Uncharacterized protein</fullName>
    </submittedName>
</protein>
<name>V9E155_PHYNI</name>
<keyword evidence="2" id="KW-1185">Reference proteome</keyword>
<dbReference type="Proteomes" id="UP000018721">
    <property type="component" value="Unassembled WGS sequence"/>
</dbReference>
<sequence length="39" mass="4328">MNLDIGVSVSLCHPLYMTLFVTMTLKVTDGRFRTGDSAH</sequence>
<gene>
    <name evidence="1" type="ORF">F443_20416</name>
</gene>
<comment type="caution">
    <text evidence="1">The sequence shown here is derived from an EMBL/GenBank/DDBJ whole genome shotgun (WGS) entry which is preliminary data.</text>
</comment>
<organism evidence="1 2">
    <name type="scientific">Phytophthora nicotianae P1569</name>
    <dbReference type="NCBI Taxonomy" id="1317065"/>
    <lineage>
        <taxon>Eukaryota</taxon>
        <taxon>Sar</taxon>
        <taxon>Stramenopiles</taxon>
        <taxon>Oomycota</taxon>
        <taxon>Peronosporomycetes</taxon>
        <taxon>Peronosporales</taxon>
        <taxon>Peronosporaceae</taxon>
        <taxon>Phytophthora</taxon>
    </lineage>
</organism>